<evidence type="ECO:0000256" key="1">
    <source>
        <dbReference type="ARBA" id="ARBA00004370"/>
    </source>
</evidence>
<keyword evidence="9 12" id="KW-0503">Monooxygenase</keyword>
<evidence type="ECO:0000256" key="11">
    <source>
        <dbReference type="PIRSR" id="PIRSR602401-1"/>
    </source>
</evidence>
<dbReference type="GO" id="GO:0004497">
    <property type="term" value="F:monooxygenase activity"/>
    <property type="evidence" value="ECO:0007669"/>
    <property type="project" value="UniProtKB-KW"/>
</dbReference>
<feature type="binding site" description="axial binding residue" evidence="11">
    <location>
        <position position="461"/>
    </location>
    <ligand>
        <name>heme</name>
        <dbReference type="ChEBI" id="CHEBI:30413"/>
    </ligand>
    <ligandPart>
        <name>Fe</name>
        <dbReference type="ChEBI" id="CHEBI:18248"/>
    </ligandPart>
</feature>
<dbReference type="Pfam" id="PF00067">
    <property type="entry name" value="p450"/>
    <property type="match status" value="1"/>
</dbReference>
<dbReference type="InterPro" id="IPR036396">
    <property type="entry name" value="Cyt_P450_sf"/>
</dbReference>
<keyword evidence="6 13" id="KW-1133">Transmembrane helix</keyword>
<dbReference type="AlphaFoldDB" id="A0AAX6DR40"/>
<dbReference type="InterPro" id="IPR050665">
    <property type="entry name" value="Cytochrome_P450_Monooxygen"/>
</dbReference>
<dbReference type="Proteomes" id="UP001140949">
    <property type="component" value="Unassembled WGS sequence"/>
</dbReference>
<reference evidence="14" key="2">
    <citation type="submission" date="2023-04" db="EMBL/GenBank/DDBJ databases">
        <authorList>
            <person name="Bruccoleri R.E."/>
            <person name="Oakeley E.J."/>
            <person name="Faust A.-M."/>
            <person name="Dessus-Babus S."/>
            <person name="Altorfer M."/>
            <person name="Burckhardt D."/>
            <person name="Oertli M."/>
            <person name="Naumann U."/>
            <person name="Petersen F."/>
            <person name="Wong J."/>
        </authorList>
    </citation>
    <scope>NUCLEOTIDE SEQUENCE</scope>
    <source>
        <strain evidence="14">GSM-AAB239-AS_SAM_17_03QT</strain>
        <tissue evidence="14">Leaf</tissue>
    </source>
</reference>
<dbReference type="InterPro" id="IPR002401">
    <property type="entry name" value="Cyt_P450_E_grp-I"/>
</dbReference>
<dbReference type="GO" id="GO:0006629">
    <property type="term" value="P:lipid metabolic process"/>
    <property type="evidence" value="ECO:0007669"/>
    <property type="project" value="UniProtKB-ARBA"/>
</dbReference>
<keyword evidence="3 11" id="KW-0349">Heme</keyword>
<evidence type="ECO:0000313" key="15">
    <source>
        <dbReference type="Proteomes" id="UP001140949"/>
    </source>
</evidence>
<dbReference type="GO" id="GO:0005506">
    <property type="term" value="F:iron ion binding"/>
    <property type="evidence" value="ECO:0007669"/>
    <property type="project" value="InterPro"/>
</dbReference>
<evidence type="ECO:0000256" key="8">
    <source>
        <dbReference type="ARBA" id="ARBA00023004"/>
    </source>
</evidence>
<dbReference type="PRINTS" id="PR00463">
    <property type="entry name" value="EP450I"/>
</dbReference>
<dbReference type="SUPFAM" id="SSF48264">
    <property type="entry name" value="Cytochrome P450"/>
    <property type="match status" value="1"/>
</dbReference>
<dbReference type="InterPro" id="IPR001128">
    <property type="entry name" value="Cyt_P450"/>
</dbReference>
<dbReference type="GO" id="GO:0020037">
    <property type="term" value="F:heme binding"/>
    <property type="evidence" value="ECO:0007669"/>
    <property type="project" value="InterPro"/>
</dbReference>
<dbReference type="PRINTS" id="PR00385">
    <property type="entry name" value="P450"/>
</dbReference>
<comment type="subcellular location">
    <subcellularLocation>
        <location evidence="1">Membrane</location>
    </subcellularLocation>
</comment>
<evidence type="ECO:0000256" key="5">
    <source>
        <dbReference type="ARBA" id="ARBA00022723"/>
    </source>
</evidence>
<comment type="cofactor">
    <cofactor evidence="11">
        <name>heme</name>
        <dbReference type="ChEBI" id="CHEBI:30413"/>
    </cofactor>
</comment>
<dbReference type="GO" id="GO:0016705">
    <property type="term" value="F:oxidoreductase activity, acting on paired donors, with incorporation or reduction of molecular oxygen"/>
    <property type="evidence" value="ECO:0007669"/>
    <property type="project" value="InterPro"/>
</dbReference>
<dbReference type="InterPro" id="IPR017972">
    <property type="entry name" value="Cyt_P450_CS"/>
</dbReference>
<gene>
    <name evidence="14" type="ORF">M6B38_231645</name>
</gene>
<protein>
    <submittedName>
        <fullName evidence="14">Cytochrome P450 709B2-like</fullName>
    </submittedName>
</protein>
<dbReference type="PANTHER" id="PTHR24282">
    <property type="entry name" value="CYTOCHROME P450 FAMILY MEMBER"/>
    <property type="match status" value="1"/>
</dbReference>
<dbReference type="GO" id="GO:0016020">
    <property type="term" value="C:membrane"/>
    <property type="evidence" value="ECO:0007669"/>
    <property type="project" value="UniProtKB-SubCell"/>
</dbReference>
<dbReference type="PROSITE" id="PS00086">
    <property type="entry name" value="CYTOCHROME_P450"/>
    <property type="match status" value="1"/>
</dbReference>
<evidence type="ECO:0000256" key="4">
    <source>
        <dbReference type="ARBA" id="ARBA00022692"/>
    </source>
</evidence>
<keyword evidence="4 13" id="KW-0812">Transmembrane</keyword>
<name>A0AAX6DR40_IRIPA</name>
<evidence type="ECO:0000256" key="10">
    <source>
        <dbReference type="ARBA" id="ARBA00023136"/>
    </source>
</evidence>
<keyword evidence="8 11" id="KW-0408">Iron</keyword>
<evidence type="ECO:0000256" key="6">
    <source>
        <dbReference type="ARBA" id="ARBA00022989"/>
    </source>
</evidence>
<evidence type="ECO:0000256" key="13">
    <source>
        <dbReference type="SAM" id="Phobius"/>
    </source>
</evidence>
<keyword evidence="15" id="KW-1185">Reference proteome</keyword>
<evidence type="ECO:0000256" key="12">
    <source>
        <dbReference type="RuleBase" id="RU000461"/>
    </source>
</evidence>
<evidence type="ECO:0000256" key="7">
    <source>
        <dbReference type="ARBA" id="ARBA00023002"/>
    </source>
</evidence>
<dbReference type="PANTHER" id="PTHR24282:SF135">
    <property type="entry name" value="CYTOCHROME P450 709B2"/>
    <property type="match status" value="1"/>
</dbReference>
<evidence type="ECO:0000256" key="3">
    <source>
        <dbReference type="ARBA" id="ARBA00022617"/>
    </source>
</evidence>
<reference evidence="14" key="1">
    <citation type="journal article" date="2023" name="GigaByte">
        <title>Genome assembly of the bearded iris, Iris pallida Lam.</title>
        <authorList>
            <person name="Bruccoleri R.E."/>
            <person name="Oakeley E.J."/>
            <person name="Faust A.M.E."/>
            <person name="Altorfer M."/>
            <person name="Dessus-Babus S."/>
            <person name="Burckhardt D."/>
            <person name="Oertli M."/>
            <person name="Naumann U."/>
            <person name="Petersen F."/>
            <person name="Wong J."/>
        </authorList>
    </citation>
    <scope>NUCLEOTIDE SEQUENCE</scope>
    <source>
        <strain evidence="14">GSM-AAB239-AS_SAM_17_03QT</strain>
    </source>
</reference>
<evidence type="ECO:0000313" key="14">
    <source>
        <dbReference type="EMBL" id="KAJ6794263.1"/>
    </source>
</evidence>
<sequence length="515" mass="58336">MVCLELVLGALLVILVSCLRGVLVNRFWRPYDIGRRLRKQGVRGPESKFWSGCLDEIRSMKKDAEEIEMDIHNHDIIPRVLPHYAKWKSQYGETFFYRWGAQSRLCITDVEQVKQVLSNKFGFFTKIDTSADELAILGRGLFVTVGPDWARHRRVVSPAFTMEKLKVMTKTMASCTLSMLDSWHGQMVEAGGKQSTIEVSRQFKELTANVISHCAFGSSYMEGKEVFLAQGELLMLVLATFLNVQIPGYEYLPSKRNRQKWKLERKMRNTLMSIIEGRLSSKHLGFGNDLLGLMMESAQKQEGLRMNMDEIVDECKTFFIAGHETTSHMLTWTMFLLSTDQEWQERLRREVVDVCGTEIPCADDLSNFKLLTMVLLEALRLYTPVMVMLRKAAEDVRLGGVTIPKDTTVSLPIALIHHNKELWGSDANEFNPLRFENYGTTASAAEHPNALLAFSMGPRACVGQNFAMLEGKMAVALILQRFSFSLSPDYKHKPADMLTLQPGSGLPIVFKSLAI</sequence>
<keyword evidence="10 13" id="KW-0472">Membrane</keyword>
<feature type="transmembrane region" description="Helical" evidence="13">
    <location>
        <begin position="6"/>
        <end position="28"/>
    </location>
</feature>
<keyword evidence="7 12" id="KW-0560">Oxidoreductase</keyword>
<evidence type="ECO:0000256" key="9">
    <source>
        <dbReference type="ARBA" id="ARBA00023033"/>
    </source>
</evidence>
<proteinExistence type="inferred from homology"/>
<evidence type="ECO:0000256" key="2">
    <source>
        <dbReference type="ARBA" id="ARBA00010617"/>
    </source>
</evidence>
<dbReference type="Gene3D" id="1.10.630.10">
    <property type="entry name" value="Cytochrome P450"/>
    <property type="match status" value="1"/>
</dbReference>
<dbReference type="EMBL" id="JANAVB010042420">
    <property type="protein sequence ID" value="KAJ6794263.1"/>
    <property type="molecule type" value="Genomic_DNA"/>
</dbReference>
<organism evidence="14 15">
    <name type="scientific">Iris pallida</name>
    <name type="common">Sweet iris</name>
    <dbReference type="NCBI Taxonomy" id="29817"/>
    <lineage>
        <taxon>Eukaryota</taxon>
        <taxon>Viridiplantae</taxon>
        <taxon>Streptophyta</taxon>
        <taxon>Embryophyta</taxon>
        <taxon>Tracheophyta</taxon>
        <taxon>Spermatophyta</taxon>
        <taxon>Magnoliopsida</taxon>
        <taxon>Liliopsida</taxon>
        <taxon>Asparagales</taxon>
        <taxon>Iridaceae</taxon>
        <taxon>Iridoideae</taxon>
        <taxon>Irideae</taxon>
        <taxon>Iris</taxon>
    </lineage>
</organism>
<comment type="similarity">
    <text evidence="2 12">Belongs to the cytochrome P450 family.</text>
</comment>
<comment type="caution">
    <text evidence="14">The sequence shown here is derived from an EMBL/GenBank/DDBJ whole genome shotgun (WGS) entry which is preliminary data.</text>
</comment>
<keyword evidence="5 11" id="KW-0479">Metal-binding</keyword>
<accession>A0AAX6DR40</accession>